<keyword evidence="2" id="KW-1133">Transmembrane helix</keyword>
<keyword evidence="2" id="KW-0472">Membrane</keyword>
<evidence type="ECO:0000256" key="2">
    <source>
        <dbReference type="SAM" id="Phobius"/>
    </source>
</evidence>
<dbReference type="AlphaFoldDB" id="A0A344QXP3"/>
<reference evidence="4" key="2">
    <citation type="submission" date="2021-07" db="EMBL/GenBank/DDBJ databases">
        <title>Whole-Genome Sequences of non-enterica strains of Salmonella enterica isolated from poultry houses.</title>
        <authorList>
            <person name="Lamas A."/>
            <person name="Regal P."/>
            <person name="Miranda J.M."/>
            <person name="Vazquez B."/>
            <person name="Cepeda A."/>
            <person name="Franco C.M."/>
        </authorList>
    </citation>
    <scope>NUCLEOTIDE SEQUENCE</scope>
    <source>
        <strain evidence="4">LHICA_SA1</strain>
        <strain evidence="6">LHICA_SA2</strain>
        <strain evidence="5">LHICA_SA3</strain>
    </source>
</reference>
<evidence type="ECO:0000313" key="3">
    <source>
        <dbReference type="EMBL" id="ECI4009505.1"/>
    </source>
</evidence>
<dbReference type="EMBL" id="CP079837">
    <property type="protein sequence ID" value="QXX24796.1"/>
    <property type="molecule type" value="Genomic_DNA"/>
</dbReference>
<gene>
    <name evidence="3" type="ORF">DN310_09210</name>
    <name evidence="5" type="ORF">JMJ83_04125</name>
    <name evidence="6" type="ORF">JMJ84_20005</name>
    <name evidence="4" type="ORF">JMJ86_04060</name>
</gene>
<evidence type="ECO:0000313" key="6">
    <source>
        <dbReference type="EMBL" id="QXX24796.1"/>
    </source>
</evidence>
<feature type="transmembrane region" description="Helical" evidence="2">
    <location>
        <begin position="52"/>
        <end position="77"/>
    </location>
</feature>
<dbReference type="EMBL" id="AAIVAV010000008">
    <property type="protein sequence ID" value="ECI4009505.1"/>
    <property type="molecule type" value="Genomic_DNA"/>
</dbReference>
<organism evidence="3">
    <name type="scientific">Salmonella enterica subsp. salamae</name>
    <dbReference type="NCBI Taxonomy" id="59202"/>
    <lineage>
        <taxon>Bacteria</taxon>
        <taxon>Pseudomonadati</taxon>
        <taxon>Pseudomonadota</taxon>
        <taxon>Gammaproteobacteria</taxon>
        <taxon>Enterobacterales</taxon>
        <taxon>Enterobacteriaceae</taxon>
        <taxon>Salmonella</taxon>
    </lineage>
</organism>
<keyword evidence="2" id="KW-0812">Transmembrane</keyword>
<sequence length="129" mass="13948">MNAQARGARAARLYKRAKSKLIALDQFCVQKARKHRLPAWTGHLPVTTLTGILIAGVIFGSLLFVSLGLFIFALILVTSLPGKSTNSADSWSDNSWGSSMRDGSDGFGLYTGPENSHIPASRIDNEDDL</sequence>
<dbReference type="Proteomes" id="UP000839598">
    <property type="component" value="Unassembled WGS sequence"/>
</dbReference>
<feature type="region of interest" description="Disordered" evidence="1">
    <location>
        <begin position="105"/>
        <end position="129"/>
    </location>
</feature>
<proteinExistence type="predicted"/>
<dbReference type="EMBL" id="CP079836">
    <property type="protein sequence ID" value="QXX17101.1"/>
    <property type="molecule type" value="Genomic_DNA"/>
</dbReference>
<evidence type="ECO:0000313" key="5">
    <source>
        <dbReference type="EMBL" id="QXX21648.1"/>
    </source>
</evidence>
<accession>A0A344QXP3</accession>
<evidence type="ECO:0000256" key="1">
    <source>
        <dbReference type="SAM" id="MobiDB-lite"/>
    </source>
</evidence>
<evidence type="ECO:0000313" key="4">
    <source>
        <dbReference type="EMBL" id="QXX17101.1"/>
    </source>
</evidence>
<protein>
    <submittedName>
        <fullName evidence="4">DUF3742 family protein</fullName>
    </submittedName>
</protein>
<dbReference type="RefSeq" id="WP_000993573.1">
    <property type="nucleotide sequence ID" value="NZ_CP079838.1"/>
</dbReference>
<name>A0A344QXP3_SALER</name>
<reference evidence="3" key="1">
    <citation type="submission" date="2018-06" db="EMBL/GenBank/DDBJ databases">
        <authorList>
            <person name="Ashton P.M."/>
            <person name="Dallman T."/>
            <person name="Nair S."/>
            <person name="De Pinna E."/>
            <person name="Peters T."/>
            <person name="Grant K."/>
        </authorList>
    </citation>
    <scope>NUCLEOTIDE SEQUENCE [LARGE SCALE GENOMIC DNA]</scope>
    <source>
        <strain evidence="3">275803</strain>
    </source>
</reference>
<dbReference type="EMBL" id="CP079838">
    <property type="protein sequence ID" value="QXX21648.1"/>
    <property type="molecule type" value="Genomic_DNA"/>
</dbReference>